<dbReference type="Pfam" id="PF00528">
    <property type="entry name" value="BPD_transp_1"/>
    <property type="match status" value="1"/>
</dbReference>
<feature type="transmembrane region" description="Helical" evidence="7">
    <location>
        <begin position="181"/>
        <end position="201"/>
    </location>
</feature>
<feature type="domain" description="ABC transmembrane type-1" evidence="8">
    <location>
        <begin position="95"/>
        <end position="301"/>
    </location>
</feature>
<protein>
    <submittedName>
        <fullName evidence="9">ABC transporter permease</fullName>
    </submittedName>
</protein>
<keyword evidence="6 7" id="KW-0472">Membrane</keyword>
<dbReference type="OrthoDB" id="3667119at2"/>
<keyword evidence="3" id="KW-1003">Cell membrane</keyword>
<name>A0A2X0IC01_9ACTN</name>
<dbReference type="CDD" id="cd06261">
    <property type="entry name" value="TM_PBP2"/>
    <property type="match status" value="1"/>
</dbReference>
<evidence type="ECO:0000256" key="5">
    <source>
        <dbReference type="ARBA" id="ARBA00022989"/>
    </source>
</evidence>
<organism evidence="9 10">
    <name type="scientific">Streptacidiphilus pinicola</name>
    <dbReference type="NCBI Taxonomy" id="2219663"/>
    <lineage>
        <taxon>Bacteria</taxon>
        <taxon>Bacillati</taxon>
        <taxon>Actinomycetota</taxon>
        <taxon>Actinomycetes</taxon>
        <taxon>Kitasatosporales</taxon>
        <taxon>Streptomycetaceae</taxon>
        <taxon>Streptacidiphilus</taxon>
    </lineage>
</organism>
<dbReference type="Gene3D" id="1.10.3720.10">
    <property type="entry name" value="MetI-like"/>
    <property type="match status" value="1"/>
</dbReference>
<dbReference type="InterPro" id="IPR000515">
    <property type="entry name" value="MetI-like"/>
</dbReference>
<gene>
    <name evidence="9" type="ORF">DN069_27260</name>
</gene>
<dbReference type="InterPro" id="IPR035906">
    <property type="entry name" value="MetI-like_sf"/>
</dbReference>
<evidence type="ECO:0000259" key="8">
    <source>
        <dbReference type="PROSITE" id="PS50928"/>
    </source>
</evidence>
<evidence type="ECO:0000256" key="2">
    <source>
        <dbReference type="ARBA" id="ARBA00022448"/>
    </source>
</evidence>
<feature type="transmembrane region" description="Helical" evidence="7">
    <location>
        <begin position="100"/>
        <end position="119"/>
    </location>
</feature>
<dbReference type="GO" id="GO:0005886">
    <property type="term" value="C:plasma membrane"/>
    <property type="evidence" value="ECO:0007669"/>
    <property type="project" value="UniProtKB-SubCell"/>
</dbReference>
<evidence type="ECO:0000256" key="6">
    <source>
        <dbReference type="ARBA" id="ARBA00023136"/>
    </source>
</evidence>
<comment type="caution">
    <text evidence="9">The sequence shown here is derived from an EMBL/GenBank/DDBJ whole genome shotgun (WGS) entry which is preliminary data.</text>
</comment>
<evidence type="ECO:0000256" key="7">
    <source>
        <dbReference type="RuleBase" id="RU363032"/>
    </source>
</evidence>
<dbReference type="Proteomes" id="UP000248889">
    <property type="component" value="Unassembled WGS sequence"/>
</dbReference>
<dbReference type="PANTHER" id="PTHR43163:SF6">
    <property type="entry name" value="DIPEPTIDE TRANSPORT SYSTEM PERMEASE PROTEIN DPPB-RELATED"/>
    <property type="match status" value="1"/>
</dbReference>
<keyword evidence="2 7" id="KW-0813">Transport</keyword>
<dbReference type="InterPro" id="IPR045621">
    <property type="entry name" value="BPD_transp_1_N"/>
</dbReference>
<keyword evidence="4 7" id="KW-0812">Transmembrane</keyword>
<dbReference type="Pfam" id="PF19300">
    <property type="entry name" value="BPD_transp_1_N"/>
    <property type="match status" value="1"/>
</dbReference>
<proteinExistence type="inferred from homology"/>
<dbReference type="PROSITE" id="PS50928">
    <property type="entry name" value="ABC_TM1"/>
    <property type="match status" value="1"/>
</dbReference>
<keyword evidence="10" id="KW-1185">Reference proteome</keyword>
<evidence type="ECO:0000313" key="10">
    <source>
        <dbReference type="Proteomes" id="UP000248889"/>
    </source>
</evidence>
<sequence length="317" mass="33849">MTAFLIRRIGQAIVVVLGVMVLTFVMIHLVPGSAARATLGTRATAERIAIFNAANGLDRPLAAQFWTYVQQAAQGNFGISYSQQQPVSTLIVQRLPRDGLLLGLSTLLALAVAVPMGIFQAVRRGRVADHVFTVVSFVLYSMPDFFFALVLVAIFSVQLHLLPSQAPQAETVGGILADPRALVLPVVTLTLGSLAGLSRYMRSSALTTLAQDYVRVARAKGLPERLVLSRHVLRNSLLPVITVLGLSAPSIVAGAVIAESVFNYPGMGLLFFQAATSKDYPIMLGSTLVVGVATVLGSLFADIAYSLLDPRIRHVDA</sequence>
<dbReference type="SUPFAM" id="SSF161098">
    <property type="entry name" value="MetI-like"/>
    <property type="match status" value="1"/>
</dbReference>
<feature type="transmembrane region" description="Helical" evidence="7">
    <location>
        <begin position="282"/>
        <end position="308"/>
    </location>
</feature>
<evidence type="ECO:0000256" key="1">
    <source>
        <dbReference type="ARBA" id="ARBA00004651"/>
    </source>
</evidence>
<evidence type="ECO:0000256" key="3">
    <source>
        <dbReference type="ARBA" id="ARBA00022475"/>
    </source>
</evidence>
<comment type="subcellular location">
    <subcellularLocation>
        <location evidence="1 7">Cell membrane</location>
        <topology evidence="1 7">Multi-pass membrane protein</topology>
    </subcellularLocation>
</comment>
<evidence type="ECO:0000256" key="4">
    <source>
        <dbReference type="ARBA" id="ARBA00022692"/>
    </source>
</evidence>
<feature type="transmembrane region" description="Helical" evidence="7">
    <location>
        <begin position="131"/>
        <end position="161"/>
    </location>
</feature>
<dbReference type="GO" id="GO:0055085">
    <property type="term" value="P:transmembrane transport"/>
    <property type="evidence" value="ECO:0007669"/>
    <property type="project" value="InterPro"/>
</dbReference>
<keyword evidence="5 7" id="KW-1133">Transmembrane helix</keyword>
<comment type="similarity">
    <text evidence="7">Belongs to the binding-protein-dependent transport system permease family.</text>
</comment>
<dbReference type="RefSeq" id="WP_111505320.1">
    <property type="nucleotide sequence ID" value="NZ_QKYN01000113.1"/>
</dbReference>
<feature type="transmembrane region" description="Helical" evidence="7">
    <location>
        <begin position="12"/>
        <end position="30"/>
    </location>
</feature>
<evidence type="ECO:0000313" key="9">
    <source>
        <dbReference type="EMBL" id="RAG82482.1"/>
    </source>
</evidence>
<dbReference type="AlphaFoldDB" id="A0A2X0IC01"/>
<reference evidence="9 10" key="1">
    <citation type="submission" date="2018-06" db="EMBL/GenBank/DDBJ databases">
        <title>Streptacidiphilus pinicola sp. nov., isolated from pine grove soil.</title>
        <authorList>
            <person name="Roh S.G."/>
            <person name="Park S."/>
            <person name="Kim M.-K."/>
            <person name="Yun B.-R."/>
            <person name="Park J."/>
            <person name="Kim M.J."/>
            <person name="Kim Y.S."/>
            <person name="Kim S.B."/>
        </authorList>
    </citation>
    <scope>NUCLEOTIDE SEQUENCE [LARGE SCALE GENOMIC DNA]</scope>
    <source>
        <strain evidence="9 10">MMS16-CNU450</strain>
    </source>
</reference>
<dbReference type="EMBL" id="QKYN01000113">
    <property type="protein sequence ID" value="RAG82482.1"/>
    <property type="molecule type" value="Genomic_DNA"/>
</dbReference>
<feature type="transmembrane region" description="Helical" evidence="7">
    <location>
        <begin position="237"/>
        <end position="262"/>
    </location>
</feature>
<accession>A0A2X0IC01</accession>
<dbReference type="PANTHER" id="PTHR43163">
    <property type="entry name" value="DIPEPTIDE TRANSPORT SYSTEM PERMEASE PROTEIN DPPB-RELATED"/>
    <property type="match status" value="1"/>
</dbReference>